<reference evidence="3 4" key="1">
    <citation type="submission" date="2021-06" db="EMBL/GenBank/DDBJ databases">
        <title>Actinomycetes sequencing.</title>
        <authorList>
            <person name="Shan Q."/>
        </authorList>
    </citation>
    <scope>NUCLEOTIDE SEQUENCE [LARGE SCALE GENOMIC DNA]</scope>
    <source>
        <strain evidence="3 4">NEAU-G5</strain>
    </source>
</reference>
<evidence type="ECO:0000313" key="3">
    <source>
        <dbReference type="EMBL" id="MBU3060442.1"/>
    </source>
</evidence>
<dbReference type="PANTHER" id="PTHR43682:SF1">
    <property type="entry name" value="LACTATE UTILIZATION PROTEIN C"/>
    <property type="match status" value="1"/>
</dbReference>
<protein>
    <submittedName>
        <fullName evidence="3">LUD domain-containing protein</fullName>
    </submittedName>
</protein>
<dbReference type="InterPro" id="IPR037171">
    <property type="entry name" value="NagB/RpiA_transferase-like"/>
</dbReference>
<sequence>MSREDFLRRVRDGLKALPDDDRTVTLNGHRRHTTEESPRDRTAIIEQFVERLEHHGARVRRLAEAQIPAAVYGALYEHRAKSVVAPEGLPDEWLETWSANPDHQILDDHPQLSPEELGDADAIVTSCAGAVADAGAVVLDGGPGQGRREAIPSCHICVVRAAQIDSSLPEVLDKLDSRRPITWCGGPTAPSDAPASPGQGRHRQRQLVVLIVESDEISA</sequence>
<proteinExistence type="predicted"/>
<name>A0ABS6AQZ2_9NOCA</name>
<feature type="region of interest" description="Disordered" evidence="1">
    <location>
        <begin position="183"/>
        <end position="203"/>
    </location>
</feature>
<dbReference type="Gene3D" id="3.40.50.10420">
    <property type="entry name" value="NagB/RpiA/CoA transferase-like"/>
    <property type="match status" value="1"/>
</dbReference>
<evidence type="ECO:0000256" key="1">
    <source>
        <dbReference type="SAM" id="MobiDB-lite"/>
    </source>
</evidence>
<comment type="caution">
    <text evidence="3">The sequence shown here is derived from an EMBL/GenBank/DDBJ whole genome shotgun (WGS) entry which is preliminary data.</text>
</comment>
<accession>A0ABS6AQZ2</accession>
<keyword evidence="4" id="KW-1185">Reference proteome</keyword>
<dbReference type="InterPro" id="IPR003741">
    <property type="entry name" value="LUD_dom"/>
</dbReference>
<gene>
    <name evidence="3" type="ORF">KO481_02755</name>
</gene>
<organism evidence="3 4">
    <name type="scientific">Nocardia albiluteola</name>
    <dbReference type="NCBI Taxonomy" id="2842303"/>
    <lineage>
        <taxon>Bacteria</taxon>
        <taxon>Bacillati</taxon>
        <taxon>Actinomycetota</taxon>
        <taxon>Actinomycetes</taxon>
        <taxon>Mycobacteriales</taxon>
        <taxon>Nocardiaceae</taxon>
        <taxon>Nocardia</taxon>
    </lineage>
</organism>
<dbReference type="InterPro" id="IPR024185">
    <property type="entry name" value="FTHF_cligase-like_sf"/>
</dbReference>
<dbReference type="Pfam" id="PF02589">
    <property type="entry name" value="LUD_dom"/>
    <property type="match status" value="1"/>
</dbReference>
<dbReference type="Proteomes" id="UP000733379">
    <property type="component" value="Unassembled WGS sequence"/>
</dbReference>
<dbReference type="EMBL" id="JAHKNI010000001">
    <property type="protein sequence ID" value="MBU3060442.1"/>
    <property type="molecule type" value="Genomic_DNA"/>
</dbReference>
<feature type="domain" description="LUD" evidence="2">
    <location>
        <begin position="45"/>
        <end position="212"/>
    </location>
</feature>
<dbReference type="SUPFAM" id="SSF100950">
    <property type="entry name" value="NagB/RpiA/CoA transferase-like"/>
    <property type="match status" value="1"/>
</dbReference>
<dbReference type="PANTHER" id="PTHR43682">
    <property type="entry name" value="LACTATE UTILIZATION PROTEIN C"/>
    <property type="match status" value="1"/>
</dbReference>
<dbReference type="RefSeq" id="WP_215915310.1">
    <property type="nucleotide sequence ID" value="NZ_JAHKNI010000001.1"/>
</dbReference>
<evidence type="ECO:0000313" key="4">
    <source>
        <dbReference type="Proteomes" id="UP000733379"/>
    </source>
</evidence>
<evidence type="ECO:0000259" key="2">
    <source>
        <dbReference type="Pfam" id="PF02589"/>
    </source>
</evidence>